<keyword evidence="4" id="KW-1185">Reference proteome</keyword>
<comment type="caution">
    <text evidence="3">The sequence shown here is derived from an EMBL/GenBank/DDBJ whole genome shotgun (WGS) entry which is preliminary data.</text>
</comment>
<feature type="domain" description="SWIM-type" evidence="2">
    <location>
        <begin position="74"/>
        <end position="118"/>
    </location>
</feature>
<name>A0A9P7V227_9AGAR</name>
<evidence type="ECO:0000313" key="3">
    <source>
        <dbReference type="EMBL" id="KAG7098851.1"/>
    </source>
</evidence>
<dbReference type="OrthoDB" id="337581at2759"/>
<evidence type="ECO:0000256" key="1">
    <source>
        <dbReference type="PROSITE-ProRule" id="PRU00325"/>
    </source>
</evidence>
<sequence>MQHSTELIPLVDTLLANLEPRQPLPEDFIHALHSFFPDSLILAALDLIDRQCVIKNISPWGHIQFDVLGSTATYTVLVNLSVTPVSAYCTCPAFVFAVLISQSHIMCKHILAARLAQKLSLCIERPLTLDGMASLGVSRNS</sequence>
<reference evidence="3" key="1">
    <citation type="journal article" date="2021" name="Genome Biol. Evol.">
        <title>The assembled and annotated genome of the fairy-ring fungus Marasmius oreades.</title>
        <authorList>
            <person name="Hiltunen M."/>
            <person name="Ament-Velasquez S.L."/>
            <person name="Johannesson H."/>
        </authorList>
    </citation>
    <scope>NUCLEOTIDE SEQUENCE</scope>
    <source>
        <strain evidence="3">03SP1</strain>
    </source>
</reference>
<keyword evidence="1" id="KW-0863">Zinc-finger</keyword>
<keyword evidence="1" id="KW-0862">Zinc</keyword>
<dbReference type="GO" id="GO:0008270">
    <property type="term" value="F:zinc ion binding"/>
    <property type="evidence" value="ECO:0007669"/>
    <property type="project" value="UniProtKB-KW"/>
</dbReference>
<evidence type="ECO:0000259" key="2">
    <source>
        <dbReference type="PROSITE" id="PS50966"/>
    </source>
</evidence>
<accession>A0A9P7V227</accession>
<protein>
    <recommendedName>
        <fullName evidence="2">SWIM-type domain-containing protein</fullName>
    </recommendedName>
</protein>
<dbReference type="EMBL" id="CM032181">
    <property type="protein sequence ID" value="KAG7098851.1"/>
    <property type="molecule type" value="Genomic_DNA"/>
</dbReference>
<dbReference type="GeneID" id="66069830"/>
<dbReference type="RefSeq" id="XP_043015321.1">
    <property type="nucleotide sequence ID" value="XM_043146618.1"/>
</dbReference>
<dbReference type="PROSITE" id="PS50966">
    <property type="entry name" value="ZF_SWIM"/>
    <property type="match status" value="1"/>
</dbReference>
<dbReference type="GO" id="GO:0000724">
    <property type="term" value="P:double-strand break repair via homologous recombination"/>
    <property type="evidence" value="ECO:0007669"/>
    <property type="project" value="TreeGrafter"/>
</dbReference>
<organism evidence="3 4">
    <name type="scientific">Marasmius oreades</name>
    <name type="common">fairy-ring Marasmius</name>
    <dbReference type="NCBI Taxonomy" id="181124"/>
    <lineage>
        <taxon>Eukaryota</taxon>
        <taxon>Fungi</taxon>
        <taxon>Dikarya</taxon>
        <taxon>Basidiomycota</taxon>
        <taxon>Agaricomycotina</taxon>
        <taxon>Agaricomycetes</taxon>
        <taxon>Agaricomycetidae</taxon>
        <taxon>Agaricales</taxon>
        <taxon>Marasmiineae</taxon>
        <taxon>Marasmiaceae</taxon>
        <taxon>Marasmius</taxon>
    </lineage>
</organism>
<proteinExistence type="predicted"/>
<dbReference type="Pfam" id="PF04434">
    <property type="entry name" value="SWIM"/>
    <property type="match status" value="1"/>
</dbReference>
<dbReference type="PANTHER" id="PTHR28498:SF1">
    <property type="entry name" value="ZINC FINGER SWIM DOMAIN-CONTAINING PROTEIN 7"/>
    <property type="match status" value="1"/>
</dbReference>
<dbReference type="KEGG" id="more:E1B28_000754"/>
<gene>
    <name evidence="3" type="ORF">E1B28_000754</name>
</gene>
<evidence type="ECO:0000313" key="4">
    <source>
        <dbReference type="Proteomes" id="UP001049176"/>
    </source>
</evidence>
<keyword evidence="1" id="KW-0479">Metal-binding</keyword>
<dbReference type="AlphaFoldDB" id="A0A9P7V227"/>
<dbReference type="InterPro" id="IPR007527">
    <property type="entry name" value="Znf_SWIM"/>
</dbReference>
<dbReference type="GO" id="GO:0097196">
    <property type="term" value="C:Shu complex"/>
    <property type="evidence" value="ECO:0007669"/>
    <property type="project" value="TreeGrafter"/>
</dbReference>
<dbReference type="Proteomes" id="UP001049176">
    <property type="component" value="Chromosome 1"/>
</dbReference>
<dbReference type="PANTHER" id="PTHR28498">
    <property type="entry name" value="ZINC FINGER SWIM DOMAIN-CONTAINING PROTEIN 7"/>
    <property type="match status" value="1"/>
</dbReference>